<dbReference type="Proteomes" id="UP000002429">
    <property type="component" value="Plasmid pMOL30"/>
</dbReference>
<evidence type="ECO:0000313" key="2">
    <source>
        <dbReference type="Proteomes" id="UP000002429"/>
    </source>
</evidence>
<gene>
    <name evidence="1" type="ordered locus">Rmet_6138</name>
</gene>
<dbReference type="AlphaFoldDB" id="Q1LA29"/>
<sequence length="93" mass="10923">MLSAATSDNMHGGAAFFQQMRTMSWIRRRQSTPRLWRLVIADFRDFLDSAAPDQCAQRFRQPGLGQLWFRSSWAMRPIARQHDRFKGHRTAVE</sequence>
<keyword evidence="1" id="KW-0614">Plasmid</keyword>
<name>Q1LA29_CUPMC</name>
<keyword evidence="2" id="KW-1185">Reference proteome</keyword>
<reference evidence="2" key="1">
    <citation type="journal article" date="2010" name="PLoS ONE">
        <title>The complete genome sequence of Cupriavidus metallidurans strain CH34, a master survivalist in harsh and anthropogenic environments.</title>
        <authorList>
            <person name="Janssen P.J."/>
            <person name="Van Houdt R."/>
            <person name="Moors H."/>
            <person name="Monsieurs P."/>
            <person name="Morin N."/>
            <person name="Michaux A."/>
            <person name="Benotmane M.A."/>
            <person name="Leys N."/>
            <person name="Vallaeys T."/>
            <person name="Lapidus A."/>
            <person name="Monchy S."/>
            <person name="Medigue C."/>
            <person name="Taghavi S."/>
            <person name="McCorkle S."/>
            <person name="Dunn J."/>
            <person name="van der Lelie D."/>
            <person name="Mergeay M."/>
        </authorList>
    </citation>
    <scope>NUCLEOTIDE SEQUENCE [LARGE SCALE GENOMIC DNA]</scope>
    <source>
        <strain evidence="2">ATCC 43123 / DSM 2839 / NBRC 102507 / CH34</strain>
    </source>
</reference>
<dbReference type="EMBL" id="CP000354">
    <property type="protein sequence ID" value="ABF12997.1"/>
    <property type="molecule type" value="Genomic_DNA"/>
</dbReference>
<geneLocation type="plasmid" evidence="1 2">
    <name>pMOL30</name>
</geneLocation>
<accession>Q1LA29</accession>
<organism evidence="1 2">
    <name type="scientific">Cupriavidus metallidurans (strain ATCC 43123 / DSM 2839 / NBRC 102507 / CH34)</name>
    <name type="common">Ralstonia metallidurans</name>
    <dbReference type="NCBI Taxonomy" id="266264"/>
    <lineage>
        <taxon>Bacteria</taxon>
        <taxon>Pseudomonadati</taxon>
        <taxon>Pseudomonadota</taxon>
        <taxon>Betaproteobacteria</taxon>
        <taxon>Burkholderiales</taxon>
        <taxon>Burkholderiaceae</taxon>
        <taxon>Cupriavidus</taxon>
    </lineage>
</organism>
<dbReference type="KEGG" id="rme:Rmet_6138"/>
<protein>
    <submittedName>
        <fullName evidence="1">Uncharacterized protein</fullName>
    </submittedName>
</protein>
<evidence type="ECO:0000313" key="1">
    <source>
        <dbReference type="EMBL" id="ABF12997.1"/>
    </source>
</evidence>
<dbReference type="HOGENOM" id="CLU_2397472_0_0_4"/>
<proteinExistence type="predicted"/>